<dbReference type="SUPFAM" id="SSF51735">
    <property type="entry name" value="NAD(P)-binding Rossmann-fold domains"/>
    <property type="match status" value="1"/>
</dbReference>
<dbReference type="SUPFAM" id="SSF55931">
    <property type="entry name" value="Glutamine synthetase/guanido kinase"/>
    <property type="match status" value="1"/>
</dbReference>
<dbReference type="GO" id="GO:0070681">
    <property type="term" value="P:glutaminyl-tRNAGln biosynthesis via transamidation"/>
    <property type="evidence" value="ECO:0007669"/>
    <property type="project" value="UniProtKB-UniRule"/>
</dbReference>
<protein>
    <recommendedName>
        <fullName evidence="9">Glutamyl-tRNA(Gln) amidotransferase subunit B, mitochondrial</fullName>
        <shortName evidence="9">Glu-AdT subunit B</shortName>
        <ecNumber evidence="9">6.3.5.-</ecNumber>
    </recommendedName>
</protein>
<dbReference type="InterPro" id="IPR004413">
    <property type="entry name" value="GatB"/>
</dbReference>
<evidence type="ECO:0000256" key="10">
    <source>
        <dbReference type="RuleBase" id="RU000437"/>
    </source>
</evidence>
<dbReference type="GO" id="GO:0005739">
    <property type="term" value="C:mitochondrion"/>
    <property type="evidence" value="ECO:0007669"/>
    <property type="project" value="UniProtKB-SubCell"/>
</dbReference>
<dbReference type="InterPro" id="IPR018027">
    <property type="entry name" value="Asn/Gln_amidotransferase"/>
</dbReference>
<comment type="similarity">
    <text evidence="1 10">Belongs to the NAD-dependent glycerol-3-phosphate dehydrogenase family.</text>
</comment>
<dbReference type="Gene3D" id="1.10.1040.10">
    <property type="entry name" value="N-(1-d-carboxylethyl)-l-norvaline Dehydrogenase, domain 2"/>
    <property type="match status" value="1"/>
</dbReference>
<dbReference type="HAMAP" id="MF_00121">
    <property type="entry name" value="GatB"/>
    <property type="match status" value="1"/>
</dbReference>
<comment type="function">
    <text evidence="9">Allows the formation of correctly charged Gln-tRNA(Gln) through the transamidation of misacylated Glu-tRNA(Gln) in the mitochondria. The reaction takes place in the presence of glutamine and ATP through an activated gamma-phospho-Glu-tRNA(Gln).</text>
</comment>
<feature type="domain" description="Glycerol-3-phosphate dehydrogenase NAD-dependent N-terminal" evidence="12">
    <location>
        <begin position="5"/>
        <end position="177"/>
    </location>
</feature>
<dbReference type="Pfam" id="PF01210">
    <property type="entry name" value="NAD_Gly3P_dh_N"/>
    <property type="match status" value="1"/>
</dbReference>
<feature type="domain" description="Aspartyl/Glutamyl-tRNA(Gln) amidotransferase subunit B/E catalytic" evidence="14">
    <location>
        <begin position="357"/>
        <end position="644"/>
    </location>
</feature>
<feature type="domain" description="Glycerol-3-phosphate dehydrogenase NAD-dependent C-terminal" evidence="15">
    <location>
        <begin position="198"/>
        <end position="335"/>
    </location>
</feature>
<dbReference type="NCBIfam" id="NF004012">
    <property type="entry name" value="PRK05477.1-2"/>
    <property type="match status" value="1"/>
</dbReference>
<proteinExistence type="inferred from homology"/>
<evidence type="ECO:0000256" key="1">
    <source>
        <dbReference type="ARBA" id="ARBA00011009"/>
    </source>
</evidence>
<dbReference type="GO" id="GO:0141152">
    <property type="term" value="F:glycerol-3-phosphate dehydrogenase (NAD+) activity"/>
    <property type="evidence" value="ECO:0007669"/>
    <property type="project" value="UniProtKB-UniRule"/>
</dbReference>
<reference evidence="16 17" key="1">
    <citation type="submission" date="2024-10" db="EMBL/GenBank/DDBJ databases">
        <authorList>
            <person name="Kim D."/>
        </authorList>
    </citation>
    <scope>NUCLEOTIDE SEQUENCE [LARGE SCALE GENOMIC DNA]</scope>
    <source>
        <strain evidence="16">Taebaek</strain>
    </source>
</reference>
<dbReference type="Pfam" id="PF02934">
    <property type="entry name" value="GatB_N"/>
    <property type="match status" value="1"/>
</dbReference>
<dbReference type="InterPro" id="IPR036291">
    <property type="entry name" value="NAD(P)-bd_dom_sf"/>
</dbReference>
<dbReference type="PROSITE" id="PS00957">
    <property type="entry name" value="NAD_G3PDH"/>
    <property type="match status" value="1"/>
</dbReference>
<evidence type="ECO:0000256" key="7">
    <source>
        <dbReference type="ARBA" id="ARBA00023027"/>
    </source>
</evidence>
<dbReference type="PANTHER" id="PTHR11728">
    <property type="entry name" value="GLYCEROL-3-PHOSPHATE DEHYDROGENASE"/>
    <property type="match status" value="1"/>
</dbReference>
<dbReference type="FunFam" id="3.40.50.720:FF:000672">
    <property type="entry name" value="Glycerol-3-phosphate dehydrogenase [NAD(+)]"/>
    <property type="match status" value="1"/>
</dbReference>
<dbReference type="SUPFAM" id="SSF48179">
    <property type="entry name" value="6-phosphogluconate dehydrogenase C-terminal domain-like"/>
    <property type="match status" value="1"/>
</dbReference>
<dbReference type="InterPro" id="IPR014746">
    <property type="entry name" value="Gln_synth/guanido_kin_cat_dom"/>
</dbReference>
<dbReference type="GO" id="GO:0030956">
    <property type="term" value="C:glutamyl-tRNA(Gln) amidotransferase complex"/>
    <property type="evidence" value="ECO:0007669"/>
    <property type="project" value="UniProtKB-UniRule"/>
</dbReference>
<dbReference type="FunFam" id="1.10.1040.10:FF:000004">
    <property type="entry name" value="Glycerol-3-phosphate dehydrogenase [NAD(+)]"/>
    <property type="match status" value="1"/>
</dbReference>
<keyword evidence="4 9" id="KW-0067">ATP-binding</keyword>
<dbReference type="NCBIfam" id="TIGR03376">
    <property type="entry name" value="glycerol3P_DH"/>
    <property type="match status" value="1"/>
</dbReference>
<dbReference type="GO" id="GO:0032543">
    <property type="term" value="P:mitochondrial translation"/>
    <property type="evidence" value="ECO:0007669"/>
    <property type="project" value="UniProtKB-UniRule"/>
</dbReference>
<evidence type="ECO:0000259" key="14">
    <source>
        <dbReference type="Pfam" id="PF02934"/>
    </source>
</evidence>
<keyword evidence="6 10" id="KW-0560">Oxidoreductase</keyword>
<keyword evidence="17" id="KW-1185">Reference proteome</keyword>
<feature type="domain" description="Asn/Gln amidotransferase" evidence="13">
    <location>
        <begin position="724"/>
        <end position="831"/>
    </location>
</feature>
<sequence length="837" mass="93782">MTKKQVTIVGSGNWGTAIARIVGKTVQMHNSEFDDSAVKMWVFEEVFEGRNLSEIINEKHENVKYLPGKKLPTNVIAVTDVVEASKNADVLVFVIPHQFLHNVCEQLKGNIKKSAIAISLIKGLATFHENDIGLRLLSNEISTSLGIDTAVLMGANLANEVAEDHFCEATIGTKNPEHGNELKKLFHTDNFRINVVEDAATVELCGALKNIVACGAGFSVGLGYGDNTMAAIIRIGLMDMIKFIELFYPGANLKTFFESCGFADLLTTCMGGRNRRVCEAFVKSNRPLAEVERELLNGQSAQGPLTAKEVFEVLQAKNLTKEFPFFVAIHKVCSAALFPVRRFASFSNNDFEGFKPQIGLEIHAQINSSSKLFSDAISPASSSLTSNSVVSAFDLATPGTLPTLNRKCVEKCLLAAVLLNCEIANVCRFDRKHYFYPDLPLGYQITQKTCPIARNGNFNLYSQNDKNSTDFFEKSIKIEQLQLEMDSGKTLRADENDLVDLNRAGVGLVEIVTAPDLANAFEATLFVEQLRRLLMHNDICSGHFHEGHFRVDVNVSVSKGETPGKRTELKNLSSLSLLSAAIGTELRRQMAILRDGGEVEEETRAVDVKGKTTTTSRAKGSEMDYRFMPEPNLPRLNIDSDWVKDAKRSVKRELFFHQCVVEFGYPPSFAIEIMNDAKMETFIRHYTSYGKIFPPDCFFPWLEELRHICDWLSADFPPTDPIFIRHFADLIAFNQQKRLTKLVSIQLLKELGKKQTQQSMEELIDQRQLWQISDPTQIRATIHCVFEENPEAVTKAKTQAGGRQFVKLRREVLVKSDKRIDPTEVDQMMTEMMSEQK</sequence>
<evidence type="ECO:0000256" key="5">
    <source>
        <dbReference type="ARBA" id="ARBA00022917"/>
    </source>
</evidence>
<dbReference type="InterPro" id="IPR013328">
    <property type="entry name" value="6PGD_dom2"/>
</dbReference>
<dbReference type="InterPro" id="IPR017751">
    <property type="entry name" value="G3P_DH_NAD-dep_euk"/>
</dbReference>
<dbReference type="AlphaFoldDB" id="A0ABD2JI48"/>
<evidence type="ECO:0000256" key="9">
    <source>
        <dbReference type="HAMAP-Rule" id="MF_03147"/>
    </source>
</evidence>
<evidence type="ECO:0000256" key="8">
    <source>
        <dbReference type="ARBA" id="ARBA00048683"/>
    </source>
</evidence>
<keyword evidence="7 10" id="KW-0520">NAD</keyword>
<evidence type="ECO:0000256" key="11">
    <source>
        <dbReference type="RuleBase" id="RU361243"/>
    </source>
</evidence>
<comment type="catalytic activity">
    <reaction evidence="8 11">
        <text>sn-glycerol 3-phosphate + NAD(+) = dihydroxyacetone phosphate + NADH + H(+)</text>
        <dbReference type="Rhea" id="RHEA:11092"/>
        <dbReference type="ChEBI" id="CHEBI:15378"/>
        <dbReference type="ChEBI" id="CHEBI:57540"/>
        <dbReference type="ChEBI" id="CHEBI:57597"/>
        <dbReference type="ChEBI" id="CHEBI:57642"/>
        <dbReference type="ChEBI" id="CHEBI:57945"/>
        <dbReference type="EC" id="1.1.1.8"/>
    </reaction>
</comment>
<evidence type="ECO:0000256" key="4">
    <source>
        <dbReference type="ARBA" id="ARBA00022840"/>
    </source>
</evidence>
<evidence type="ECO:0000313" key="17">
    <source>
        <dbReference type="Proteomes" id="UP001620645"/>
    </source>
</evidence>
<keyword evidence="3 9" id="KW-0547">Nucleotide-binding</keyword>
<comment type="catalytic activity">
    <reaction evidence="9">
        <text>L-glutamyl-tRNA(Gln) + L-glutamine + ATP + H2O = L-glutaminyl-tRNA(Gln) + L-glutamate + ADP + phosphate + H(+)</text>
        <dbReference type="Rhea" id="RHEA:17521"/>
        <dbReference type="Rhea" id="RHEA-COMP:9681"/>
        <dbReference type="Rhea" id="RHEA-COMP:9684"/>
        <dbReference type="ChEBI" id="CHEBI:15377"/>
        <dbReference type="ChEBI" id="CHEBI:15378"/>
        <dbReference type="ChEBI" id="CHEBI:29985"/>
        <dbReference type="ChEBI" id="CHEBI:30616"/>
        <dbReference type="ChEBI" id="CHEBI:43474"/>
        <dbReference type="ChEBI" id="CHEBI:58359"/>
        <dbReference type="ChEBI" id="CHEBI:78520"/>
        <dbReference type="ChEBI" id="CHEBI:78521"/>
        <dbReference type="ChEBI" id="CHEBI:456216"/>
    </reaction>
</comment>
<evidence type="ECO:0000256" key="6">
    <source>
        <dbReference type="ARBA" id="ARBA00023002"/>
    </source>
</evidence>
<keyword evidence="2 9" id="KW-0436">Ligase</keyword>
<evidence type="ECO:0000259" key="12">
    <source>
        <dbReference type="Pfam" id="PF01210"/>
    </source>
</evidence>
<dbReference type="EC" id="6.3.5.-" evidence="9"/>
<dbReference type="InterPro" id="IPR008927">
    <property type="entry name" value="6-PGluconate_DH-like_C_sf"/>
</dbReference>
<dbReference type="GO" id="GO:0005524">
    <property type="term" value="F:ATP binding"/>
    <property type="evidence" value="ECO:0007669"/>
    <property type="project" value="UniProtKB-KW"/>
</dbReference>
<dbReference type="InterPro" id="IPR017958">
    <property type="entry name" value="Gln-tRNA_amidoTrfase_suB_CS"/>
</dbReference>
<evidence type="ECO:0000259" key="15">
    <source>
        <dbReference type="Pfam" id="PF07479"/>
    </source>
</evidence>
<dbReference type="InterPro" id="IPR011128">
    <property type="entry name" value="G3P_DH_NAD-dep_N"/>
</dbReference>
<dbReference type="GO" id="GO:0046168">
    <property type="term" value="P:glycerol-3-phosphate catabolic process"/>
    <property type="evidence" value="ECO:0007669"/>
    <property type="project" value="UniProtKB-UniRule"/>
</dbReference>
<evidence type="ECO:0000256" key="2">
    <source>
        <dbReference type="ARBA" id="ARBA00022598"/>
    </source>
</evidence>
<comment type="subunit">
    <text evidence="9">Subunit of the heterotrimeric GatCAB amidotransferase (AdT) complex, composed of A, B and C subunits.</text>
</comment>
<gene>
    <name evidence="16" type="ORF">niasHS_006738</name>
</gene>
<dbReference type="InterPro" id="IPR006075">
    <property type="entry name" value="Asn/Gln-tRNA_Trfase_suB/E_cat"/>
</dbReference>
<dbReference type="InterPro" id="IPR006109">
    <property type="entry name" value="G3P_DH_NAD-dep_C"/>
</dbReference>
<dbReference type="Proteomes" id="UP001620645">
    <property type="component" value="Unassembled WGS sequence"/>
</dbReference>
<organism evidence="16 17">
    <name type="scientific">Heterodera schachtii</name>
    <name type="common">Sugarbeet cyst nematode worm</name>
    <name type="synonym">Tylenchus schachtii</name>
    <dbReference type="NCBI Taxonomy" id="97005"/>
    <lineage>
        <taxon>Eukaryota</taxon>
        <taxon>Metazoa</taxon>
        <taxon>Ecdysozoa</taxon>
        <taxon>Nematoda</taxon>
        <taxon>Chromadorea</taxon>
        <taxon>Rhabditida</taxon>
        <taxon>Tylenchina</taxon>
        <taxon>Tylenchomorpha</taxon>
        <taxon>Tylenchoidea</taxon>
        <taxon>Heteroderidae</taxon>
        <taxon>Heteroderinae</taxon>
        <taxon>Heterodera</taxon>
    </lineage>
</organism>
<dbReference type="PANTHER" id="PTHR11728:SF8">
    <property type="entry name" value="GLYCEROL-3-PHOSPHATE DEHYDROGENASE [NAD(+)]-RELATED"/>
    <property type="match status" value="1"/>
</dbReference>
<dbReference type="Gene3D" id="3.40.50.720">
    <property type="entry name" value="NAD(P)-binding Rossmann-like Domain"/>
    <property type="match status" value="1"/>
</dbReference>
<dbReference type="Pfam" id="PF02637">
    <property type="entry name" value="GatB_Yqey"/>
    <property type="match status" value="1"/>
</dbReference>
<name>A0ABD2JI48_HETSC</name>
<comment type="similarity">
    <text evidence="9">Belongs to the GatB/GatE family. GatB subfamily.</text>
</comment>
<dbReference type="PRINTS" id="PR00077">
    <property type="entry name" value="GPDHDRGNASE"/>
</dbReference>
<comment type="subcellular location">
    <subcellularLocation>
        <location evidence="9">Mitochondrion</location>
    </subcellularLocation>
</comment>
<dbReference type="GO" id="GO:0050567">
    <property type="term" value="F:glutaminyl-tRNA synthase (glutamine-hydrolyzing) activity"/>
    <property type="evidence" value="ECO:0007669"/>
    <property type="project" value="UniProtKB-UniRule"/>
</dbReference>
<evidence type="ECO:0000256" key="3">
    <source>
        <dbReference type="ARBA" id="ARBA00022741"/>
    </source>
</evidence>
<evidence type="ECO:0000313" key="16">
    <source>
        <dbReference type="EMBL" id="KAL3090286.1"/>
    </source>
</evidence>
<dbReference type="NCBIfam" id="TIGR00133">
    <property type="entry name" value="gatB"/>
    <property type="match status" value="1"/>
</dbReference>
<dbReference type="EMBL" id="JBICCN010000143">
    <property type="protein sequence ID" value="KAL3090286.1"/>
    <property type="molecule type" value="Genomic_DNA"/>
</dbReference>
<accession>A0ABD2JI48</accession>
<dbReference type="Pfam" id="PF07479">
    <property type="entry name" value="NAD_Gly3P_dh_C"/>
    <property type="match status" value="1"/>
</dbReference>
<evidence type="ECO:0000259" key="13">
    <source>
        <dbReference type="Pfam" id="PF02637"/>
    </source>
</evidence>
<comment type="caution">
    <text evidence="16">The sequence shown here is derived from an EMBL/GenBank/DDBJ whole genome shotgun (WGS) entry which is preliminary data.</text>
</comment>
<keyword evidence="5 9" id="KW-0648">Protein biosynthesis</keyword>
<dbReference type="PROSITE" id="PS01234">
    <property type="entry name" value="GATB"/>
    <property type="match status" value="1"/>
</dbReference>
<dbReference type="InterPro" id="IPR006168">
    <property type="entry name" value="G3P_DH_NAD-dep"/>
</dbReference>
<keyword evidence="9" id="KW-0496">Mitochondrion</keyword>
<dbReference type="GO" id="GO:0051287">
    <property type="term" value="F:NAD binding"/>
    <property type="evidence" value="ECO:0007669"/>
    <property type="project" value="UniProtKB-UniRule"/>
</dbReference>